<gene>
    <name evidence="2" type="ORF">L596_009671</name>
</gene>
<evidence type="ECO:0000313" key="2">
    <source>
        <dbReference type="EMBL" id="TKR95508.1"/>
    </source>
</evidence>
<feature type="region of interest" description="Disordered" evidence="1">
    <location>
        <begin position="74"/>
        <end position="113"/>
    </location>
</feature>
<feature type="compositionally biased region" description="Polar residues" evidence="1">
    <location>
        <begin position="102"/>
        <end position="113"/>
    </location>
</feature>
<accession>A0A4U5PG78</accession>
<protein>
    <submittedName>
        <fullName evidence="2">Uncharacterized protein</fullName>
    </submittedName>
</protein>
<keyword evidence="3" id="KW-1185">Reference proteome</keyword>
<proteinExistence type="predicted"/>
<organism evidence="2 3">
    <name type="scientific">Steinernema carpocapsae</name>
    <name type="common">Entomopathogenic nematode</name>
    <dbReference type="NCBI Taxonomy" id="34508"/>
    <lineage>
        <taxon>Eukaryota</taxon>
        <taxon>Metazoa</taxon>
        <taxon>Ecdysozoa</taxon>
        <taxon>Nematoda</taxon>
        <taxon>Chromadorea</taxon>
        <taxon>Rhabditida</taxon>
        <taxon>Tylenchina</taxon>
        <taxon>Panagrolaimomorpha</taxon>
        <taxon>Strongyloidoidea</taxon>
        <taxon>Steinernematidae</taxon>
        <taxon>Steinernema</taxon>
    </lineage>
</organism>
<reference evidence="2 3" key="1">
    <citation type="journal article" date="2015" name="Genome Biol.">
        <title>Comparative genomics of Steinernema reveals deeply conserved gene regulatory networks.</title>
        <authorList>
            <person name="Dillman A.R."/>
            <person name="Macchietto M."/>
            <person name="Porter C.F."/>
            <person name="Rogers A."/>
            <person name="Williams B."/>
            <person name="Antoshechkin I."/>
            <person name="Lee M.M."/>
            <person name="Goodwin Z."/>
            <person name="Lu X."/>
            <person name="Lewis E.E."/>
            <person name="Goodrich-Blair H."/>
            <person name="Stock S.P."/>
            <person name="Adams B.J."/>
            <person name="Sternberg P.W."/>
            <person name="Mortazavi A."/>
        </authorList>
    </citation>
    <scope>NUCLEOTIDE SEQUENCE [LARGE SCALE GENOMIC DNA]</scope>
    <source>
        <strain evidence="2 3">ALL</strain>
    </source>
</reference>
<dbReference type="EMBL" id="AZBU02000002">
    <property type="protein sequence ID" value="TKR95508.1"/>
    <property type="molecule type" value="Genomic_DNA"/>
</dbReference>
<evidence type="ECO:0000313" key="3">
    <source>
        <dbReference type="Proteomes" id="UP000298663"/>
    </source>
</evidence>
<name>A0A4U5PG78_STECR</name>
<evidence type="ECO:0000256" key="1">
    <source>
        <dbReference type="SAM" id="MobiDB-lite"/>
    </source>
</evidence>
<sequence length="143" mass="15879">MIVAGLETTFTIFIFLQNTCFSALPNGINPSSSQLRYHSSVPVQSHSHNCCIILDLTVLAIASTTRMMAANLTAPKKIIPKKVTEPEKPQKNDSKEERSQKTQENNQPRSNSSVLVLVQHLCNKVEENVTRTTASLKRIRSTS</sequence>
<feature type="compositionally biased region" description="Basic and acidic residues" evidence="1">
    <location>
        <begin position="82"/>
        <end position="101"/>
    </location>
</feature>
<dbReference type="AlphaFoldDB" id="A0A4U5PG78"/>
<comment type="caution">
    <text evidence="2">The sequence shown here is derived from an EMBL/GenBank/DDBJ whole genome shotgun (WGS) entry which is preliminary data.</text>
</comment>
<dbReference type="Proteomes" id="UP000298663">
    <property type="component" value="Unassembled WGS sequence"/>
</dbReference>
<reference evidence="2 3" key="2">
    <citation type="journal article" date="2019" name="G3 (Bethesda)">
        <title>Hybrid Assembly of the Genome of the Entomopathogenic Nematode Steinernema carpocapsae Identifies the X-Chromosome.</title>
        <authorList>
            <person name="Serra L."/>
            <person name="Macchietto M."/>
            <person name="Macias-Munoz A."/>
            <person name="McGill C.J."/>
            <person name="Rodriguez I.M."/>
            <person name="Rodriguez B."/>
            <person name="Murad R."/>
            <person name="Mortazavi A."/>
        </authorList>
    </citation>
    <scope>NUCLEOTIDE SEQUENCE [LARGE SCALE GENOMIC DNA]</scope>
    <source>
        <strain evidence="2 3">ALL</strain>
    </source>
</reference>